<gene>
    <name evidence="1" type="ORF">JANAI62_03310</name>
</gene>
<evidence type="ECO:0000313" key="1">
    <source>
        <dbReference type="EMBL" id="GIT93708.1"/>
    </source>
</evidence>
<keyword evidence="2" id="KW-1185">Reference proteome</keyword>
<accession>A0ABQ4NH13</accession>
<name>A0ABQ4NH13_9RHOB</name>
<sequence length="108" mass="11811">MKPKRVTPAADEALAAIFDYINADNPEAAARYYSTALDTFFGLPDGFVPHRASDSLPEVIRALPVPGFGGYTLRIAILDDAVYLITALRPGLTDKMKDDRTLPGWDEV</sequence>
<proteinExistence type="predicted"/>
<dbReference type="InterPro" id="IPR035093">
    <property type="entry name" value="RelE/ParE_toxin_dom_sf"/>
</dbReference>
<organism evidence="1 2">
    <name type="scientific">Jannaschia pagri</name>
    <dbReference type="NCBI Taxonomy" id="2829797"/>
    <lineage>
        <taxon>Bacteria</taxon>
        <taxon>Pseudomonadati</taxon>
        <taxon>Pseudomonadota</taxon>
        <taxon>Alphaproteobacteria</taxon>
        <taxon>Rhodobacterales</taxon>
        <taxon>Roseobacteraceae</taxon>
        <taxon>Jannaschia</taxon>
    </lineage>
</organism>
<evidence type="ECO:0008006" key="3">
    <source>
        <dbReference type="Google" id="ProtNLM"/>
    </source>
</evidence>
<dbReference type="Gene3D" id="3.30.2310.20">
    <property type="entry name" value="RelE-like"/>
    <property type="match status" value="1"/>
</dbReference>
<evidence type="ECO:0000313" key="2">
    <source>
        <dbReference type="Proteomes" id="UP000786693"/>
    </source>
</evidence>
<reference evidence="1 2" key="1">
    <citation type="submission" date="2021-05" db="EMBL/GenBank/DDBJ databases">
        <title>Bacteria Genome sequencing.</title>
        <authorList>
            <person name="Takabe Y."/>
            <person name="Nakajima Y."/>
            <person name="Suzuki S."/>
            <person name="Shiozaki T."/>
        </authorList>
    </citation>
    <scope>NUCLEOTIDE SEQUENCE [LARGE SCALE GENOMIC DNA]</scope>
    <source>
        <strain evidence="1 2">AI_62</strain>
    </source>
</reference>
<comment type="caution">
    <text evidence="1">The sequence shown here is derived from an EMBL/GenBank/DDBJ whole genome shotgun (WGS) entry which is preliminary data.</text>
</comment>
<dbReference type="EMBL" id="BPFH01000001">
    <property type="protein sequence ID" value="GIT93708.1"/>
    <property type="molecule type" value="Genomic_DNA"/>
</dbReference>
<dbReference type="Proteomes" id="UP000786693">
    <property type="component" value="Unassembled WGS sequence"/>
</dbReference>
<protein>
    <recommendedName>
        <fullName evidence="3">Plasmid stabilization system protein ParE</fullName>
    </recommendedName>
</protein>